<evidence type="ECO:0000313" key="2">
    <source>
        <dbReference type="Proteomes" id="UP001196413"/>
    </source>
</evidence>
<dbReference type="AlphaFoldDB" id="A0AAD5MQS9"/>
<proteinExistence type="predicted"/>
<keyword evidence="2" id="KW-1185">Reference proteome</keyword>
<reference evidence="1" key="1">
    <citation type="submission" date="2021-06" db="EMBL/GenBank/DDBJ databases">
        <title>Parelaphostrongylus tenuis whole genome reference sequence.</title>
        <authorList>
            <person name="Garwood T.J."/>
            <person name="Larsen P.A."/>
            <person name="Fountain-Jones N.M."/>
            <person name="Garbe J.R."/>
            <person name="Macchietto M.G."/>
            <person name="Kania S.A."/>
            <person name="Gerhold R.W."/>
            <person name="Richards J.E."/>
            <person name="Wolf T.M."/>
        </authorList>
    </citation>
    <scope>NUCLEOTIDE SEQUENCE</scope>
    <source>
        <strain evidence="1">MNPRO001-30</strain>
        <tissue evidence="1">Meninges</tissue>
    </source>
</reference>
<gene>
    <name evidence="1" type="ORF">KIN20_004042</name>
</gene>
<comment type="caution">
    <text evidence="1">The sequence shown here is derived from an EMBL/GenBank/DDBJ whole genome shotgun (WGS) entry which is preliminary data.</text>
</comment>
<accession>A0AAD5MQS9</accession>
<protein>
    <submittedName>
        <fullName evidence="1">Uncharacterized protein</fullName>
    </submittedName>
</protein>
<sequence>MKAMRACGYAYIGETGRLLYVCMKEQALGKVKKTLRLESEQKAQSTDRNVKLQYAALWEHSV</sequence>
<organism evidence="1 2">
    <name type="scientific">Parelaphostrongylus tenuis</name>
    <name type="common">Meningeal worm</name>
    <dbReference type="NCBI Taxonomy" id="148309"/>
    <lineage>
        <taxon>Eukaryota</taxon>
        <taxon>Metazoa</taxon>
        <taxon>Ecdysozoa</taxon>
        <taxon>Nematoda</taxon>
        <taxon>Chromadorea</taxon>
        <taxon>Rhabditida</taxon>
        <taxon>Rhabditina</taxon>
        <taxon>Rhabditomorpha</taxon>
        <taxon>Strongyloidea</taxon>
        <taxon>Metastrongylidae</taxon>
        <taxon>Parelaphostrongylus</taxon>
    </lineage>
</organism>
<evidence type="ECO:0000313" key="1">
    <source>
        <dbReference type="EMBL" id="KAJ1348689.1"/>
    </source>
</evidence>
<name>A0AAD5MQS9_PARTN</name>
<dbReference type="Proteomes" id="UP001196413">
    <property type="component" value="Unassembled WGS sequence"/>
</dbReference>
<dbReference type="EMBL" id="JAHQIW010000541">
    <property type="protein sequence ID" value="KAJ1348689.1"/>
    <property type="molecule type" value="Genomic_DNA"/>
</dbReference>